<evidence type="ECO:0000313" key="1">
    <source>
        <dbReference type="EMBL" id="NHB98505.1"/>
    </source>
</evidence>
<comment type="caution">
    <text evidence="1">The sequence shown here is derived from an EMBL/GenBank/DDBJ whole genome shotgun (WGS) entry which is preliminary data.</text>
</comment>
<dbReference type="Pfam" id="PF07369">
    <property type="entry name" value="DUF1488"/>
    <property type="match status" value="1"/>
</dbReference>
<proteinExistence type="predicted"/>
<evidence type="ECO:0000313" key="2">
    <source>
        <dbReference type="Proteomes" id="UP000547931"/>
    </source>
</evidence>
<reference evidence="1 2" key="1">
    <citation type="submission" date="2018-02" db="EMBL/GenBank/DDBJ databases">
        <authorList>
            <person name="Machado R.A."/>
        </authorList>
    </citation>
    <scope>NUCLEOTIDE SEQUENCE [LARGE SCALE GENOMIC DNA]</scope>
    <source>
        <strain evidence="1 2">DSM 23271</strain>
    </source>
</reference>
<organism evidence="1 2">
    <name type="scientific">Photorhabdus stackebrandtii</name>
    <dbReference type="NCBI Taxonomy" id="1123042"/>
    <lineage>
        <taxon>Bacteria</taxon>
        <taxon>Pseudomonadati</taxon>
        <taxon>Pseudomonadota</taxon>
        <taxon>Gammaproteobacteria</taxon>
        <taxon>Enterobacterales</taxon>
        <taxon>Morganellaceae</taxon>
        <taxon>Photorhabdus</taxon>
    </lineage>
</organism>
<dbReference type="RefSeq" id="WP_166291396.1">
    <property type="nucleotide sequence ID" value="NZ_CAWPIE010000037.1"/>
</dbReference>
<accession>A0A7X5QQ98</accession>
<dbReference type="Gene3D" id="3.30.160.140">
    <property type="entry name" value="Shew3726-like"/>
    <property type="match status" value="1"/>
</dbReference>
<sequence length="34" mass="3920">MSDREEWDEQQQIVIFPALVNGSLVHCTMRARGC</sequence>
<protein>
    <recommendedName>
        <fullName evidence="3">DUF1488 domain-containing protein</fullName>
    </recommendedName>
</protein>
<dbReference type="SUPFAM" id="SSF160272">
    <property type="entry name" value="Shew3726-like"/>
    <property type="match status" value="1"/>
</dbReference>
<evidence type="ECO:0008006" key="3">
    <source>
        <dbReference type="Google" id="ProtNLM"/>
    </source>
</evidence>
<dbReference type="EMBL" id="PUJV01000037">
    <property type="protein sequence ID" value="NHB98505.1"/>
    <property type="molecule type" value="Genomic_DNA"/>
</dbReference>
<gene>
    <name evidence="1" type="ORF">C5470_19965</name>
</gene>
<dbReference type="InterPro" id="IPR009962">
    <property type="entry name" value="DUF1488"/>
</dbReference>
<dbReference type="InterPro" id="IPR036692">
    <property type="entry name" value="Shew3726-like_sf"/>
</dbReference>
<name>A0A7X5QQ98_9GAMM</name>
<dbReference type="Proteomes" id="UP000547931">
    <property type="component" value="Unassembled WGS sequence"/>
</dbReference>
<keyword evidence="2" id="KW-1185">Reference proteome</keyword>
<dbReference type="AlphaFoldDB" id="A0A7X5QQ98"/>